<sequence>MDTEEPPLSNEIWTFPDRHLEVLRAGPRTSAPPVVLIHGVCHGAWCWHHFVRFFADRGFETVAVSLRGHGASSGRTHLHELGLDDYVDDVVHVVERLGGEPVLIGHSMGGAVLQRYLARYSDTVSAAVLFASATAGGLGRSRFADTLRGNRPRTLVNAIRIAVGRPGRSSVNDTPFFSNRLSLQEAEAYRPRLGPESRRAIRNLLQRFEHVPSELPPMLVIGSRDDALFGEKSQRTTARAYGVSPVLLDGPCHDMMLDPQWRVAAGCVLEFLRASVNSAKAPGTPPVVAPQRYPQ</sequence>
<dbReference type="Proteomes" id="UP000094243">
    <property type="component" value="Unassembled WGS sequence"/>
</dbReference>
<dbReference type="OrthoDB" id="9773549at2"/>
<evidence type="ECO:0000313" key="2">
    <source>
        <dbReference type="EMBL" id="ODQ92889.1"/>
    </source>
</evidence>
<organism evidence="2 3">
    <name type="scientific">Mycolicibacterium holsaticum</name>
    <dbReference type="NCBI Taxonomy" id="152142"/>
    <lineage>
        <taxon>Bacteria</taxon>
        <taxon>Bacillati</taxon>
        <taxon>Actinomycetota</taxon>
        <taxon>Actinomycetes</taxon>
        <taxon>Mycobacteriales</taxon>
        <taxon>Mycobacteriaceae</taxon>
        <taxon>Mycolicibacterium</taxon>
    </lineage>
</organism>
<dbReference type="GO" id="GO:0003824">
    <property type="term" value="F:catalytic activity"/>
    <property type="evidence" value="ECO:0007669"/>
    <property type="project" value="UniProtKB-ARBA"/>
</dbReference>
<dbReference type="EMBL" id="MIGZ01000087">
    <property type="protein sequence ID" value="ODQ92889.1"/>
    <property type="molecule type" value="Genomic_DNA"/>
</dbReference>
<evidence type="ECO:0000259" key="1">
    <source>
        <dbReference type="Pfam" id="PF12697"/>
    </source>
</evidence>
<accession>A0A1E3RSP9</accession>
<dbReference type="PANTHER" id="PTHR43194">
    <property type="entry name" value="HYDROLASE ALPHA/BETA FOLD FAMILY"/>
    <property type="match status" value="1"/>
</dbReference>
<protein>
    <recommendedName>
        <fullName evidence="1">AB hydrolase-1 domain-containing protein</fullName>
    </recommendedName>
</protein>
<comment type="caution">
    <text evidence="2">The sequence shown here is derived from an EMBL/GenBank/DDBJ whole genome shotgun (WGS) entry which is preliminary data.</text>
</comment>
<evidence type="ECO:0000313" key="3">
    <source>
        <dbReference type="Proteomes" id="UP000094243"/>
    </source>
</evidence>
<dbReference type="RefSeq" id="WP_069406039.1">
    <property type="nucleotide sequence ID" value="NZ_MIGZ01000087.1"/>
</dbReference>
<name>A0A1E3RSP9_9MYCO</name>
<keyword evidence="3" id="KW-1185">Reference proteome</keyword>
<dbReference type="PANTHER" id="PTHR43194:SF2">
    <property type="entry name" value="PEROXISOMAL MEMBRANE PROTEIN LPX1"/>
    <property type="match status" value="1"/>
</dbReference>
<dbReference type="InterPro" id="IPR000073">
    <property type="entry name" value="AB_hydrolase_1"/>
</dbReference>
<feature type="domain" description="AB hydrolase-1" evidence="1">
    <location>
        <begin position="34"/>
        <end position="263"/>
    </location>
</feature>
<dbReference type="AlphaFoldDB" id="A0A1E3RSP9"/>
<dbReference type="InterPro" id="IPR029058">
    <property type="entry name" value="AB_hydrolase_fold"/>
</dbReference>
<dbReference type="SUPFAM" id="SSF53474">
    <property type="entry name" value="alpha/beta-Hydrolases"/>
    <property type="match status" value="1"/>
</dbReference>
<dbReference type="InterPro" id="IPR050228">
    <property type="entry name" value="Carboxylesterase_BioH"/>
</dbReference>
<dbReference type="Pfam" id="PF12697">
    <property type="entry name" value="Abhydrolase_6"/>
    <property type="match status" value="1"/>
</dbReference>
<reference evidence="3" key="1">
    <citation type="submission" date="2016-09" db="EMBL/GenBank/DDBJ databases">
        <authorList>
            <person name="Greninger A.L."/>
            <person name="Jerome K.R."/>
            <person name="Mcnair B."/>
            <person name="Wallis C."/>
            <person name="Fang F."/>
        </authorList>
    </citation>
    <scope>NUCLEOTIDE SEQUENCE [LARGE SCALE GENOMIC DNA]</scope>
    <source>
        <strain evidence="3">M7</strain>
    </source>
</reference>
<dbReference type="Gene3D" id="3.40.50.1820">
    <property type="entry name" value="alpha/beta hydrolase"/>
    <property type="match status" value="1"/>
</dbReference>
<proteinExistence type="predicted"/>
<gene>
    <name evidence="2" type="ORF">BHQ17_15415</name>
</gene>